<proteinExistence type="inferred from homology"/>
<dbReference type="Gene3D" id="3.20.20.380">
    <property type="entry name" value="Copper homeostasis (CutC) domain"/>
    <property type="match status" value="1"/>
</dbReference>
<dbReference type="GeneID" id="106116606"/>
<gene>
    <name evidence="3" type="primary">LOC106116606</name>
</gene>
<dbReference type="PANTHER" id="PTHR12598">
    <property type="entry name" value="COPPER HOMEOSTASIS PROTEIN CUTC"/>
    <property type="match status" value="1"/>
</dbReference>
<dbReference type="AlphaFoldDB" id="A0AAJ6Z5Y2"/>
<evidence type="ECO:0000313" key="3">
    <source>
        <dbReference type="RefSeq" id="XP_013165941.1"/>
    </source>
</evidence>
<accession>A0AAJ6Z5Y2</accession>
<sequence>MLEVCIDSLESAINAVHGGADELEVCSSLPEGGLTPSPGLVKEILKMMDISFNKPIYKSCTEFCCKNIKRPKINIMIRCRGGSDFCYTSEEIDTMLSDIEYYKTLNIDRFVFGALKALEIDEEYCQKVINAANPIPVTFHRAFDICLNPNIAIEKIIKLGFTRLLTSGQEISADDPKAINLLQKLLCINKCRIEIMPGAGVNADNVKDFIKIGCKIVHSSCKRSKEINIGNNLSMGTATTQYIYYTDKNIVRRTKEVLCRTVNENAKDS</sequence>
<organism evidence="3">
    <name type="scientific">Papilio xuthus</name>
    <name type="common">Asian swallowtail butterfly</name>
    <dbReference type="NCBI Taxonomy" id="66420"/>
    <lineage>
        <taxon>Eukaryota</taxon>
        <taxon>Metazoa</taxon>
        <taxon>Ecdysozoa</taxon>
        <taxon>Arthropoda</taxon>
        <taxon>Hexapoda</taxon>
        <taxon>Insecta</taxon>
        <taxon>Pterygota</taxon>
        <taxon>Neoptera</taxon>
        <taxon>Endopterygota</taxon>
        <taxon>Lepidoptera</taxon>
        <taxon>Glossata</taxon>
        <taxon>Ditrysia</taxon>
        <taxon>Papilionoidea</taxon>
        <taxon>Papilionidae</taxon>
        <taxon>Papilioninae</taxon>
        <taxon>Papilio</taxon>
    </lineage>
</organism>
<reference evidence="3" key="1">
    <citation type="submission" date="2025-08" db="UniProtKB">
        <authorList>
            <consortium name="RefSeq"/>
        </authorList>
    </citation>
    <scope>IDENTIFICATION</scope>
</reference>
<comment type="similarity">
    <text evidence="1">Belongs to the CutC family.</text>
</comment>
<name>A0AAJ6Z5Y2_PAPXU</name>
<dbReference type="RefSeq" id="XP_013165941.1">
    <property type="nucleotide sequence ID" value="XM_013310487.1"/>
</dbReference>
<dbReference type="Pfam" id="PF03932">
    <property type="entry name" value="CutC"/>
    <property type="match status" value="1"/>
</dbReference>
<dbReference type="PANTHER" id="PTHR12598:SF0">
    <property type="entry name" value="COPPER HOMEOSTASIS PROTEIN CUTC HOMOLOG"/>
    <property type="match status" value="1"/>
</dbReference>
<evidence type="ECO:0000256" key="2">
    <source>
        <dbReference type="ARBA" id="ARBA00019014"/>
    </source>
</evidence>
<dbReference type="Proteomes" id="UP000694872">
    <property type="component" value="Unplaced"/>
</dbReference>
<dbReference type="KEGG" id="pxu:106116606"/>
<evidence type="ECO:0000256" key="1">
    <source>
        <dbReference type="ARBA" id="ARBA00007768"/>
    </source>
</evidence>
<dbReference type="SUPFAM" id="SSF110395">
    <property type="entry name" value="CutC-like"/>
    <property type="match status" value="1"/>
</dbReference>
<dbReference type="InterPro" id="IPR036822">
    <property type="entry name" value="CutC-like_dom_sf"/>
</dbReference>
<dbReference type="GO" id="GO:0005507">
    <property type="term" value="F:copper ion binding"/>
    <property type="evidence" value="ECO:0007669"/>
    <property type="project" value="TreeGrafter"/>
</dbReference>
<protein>
    <recommendedName>
        <fullName evidence="2">Copper homeostasis protein cutC homolog</fullName>
    </recommendedName>
</protein>
<dbReference type="InterPro" id="IPR005627">
    <property type="entry name" value="CutC-like"/>
</dbReference>